<dbReference type="PATRIC" id="fig|1384056.3.peg.2194"/>
<dbReference type="AlphaFoldDB" id="A0A091AR99"/>
<comment type="caution">
    <text evidence="1">The sequence shown here is derived from an EMBL/GenBank/DDBJ whole genome shotgun (WGS) entry which is preliminary data.</text>
</comment>
<accession>A0A091AR99</accession>
<dbReference type="RefSeq" id="WP_034214118.1">
    <property type="nucleotide sequence ID" value="NZ_AVCK01000044.1"/>
</dbReference>
<sequence length="95" mass="10802">MDINEAVVAFSLYHATGEGVTLFVVIASSVNHAEHVFRDKVPEYYHPGLTTFKWDDPSPDFAEVKRYIPQPVLELLANNPKGTTEHYSHMHYNLS</sequence>
<reference evidence="1 2" key="1">
    <citation type="submission" date="2013-09" db="EMBL/GenBank/DDBJ databases">
        <title>Genome sequencing of Arenimonas metalli.</title>
        <authorList>
            <person name="Chen F."/>
            <person name="Wang G."/>
        </authorList>
    </citation>
    <scope>NUCLEOTIDE SEQUENCE [LARGE SCALE GENOMIC DNA]</scope>
    <source>
        <strain evidence="1 2">CF5-1</strain>
    </source>
</reference>
<evidence type="ECO:0000313" key="1">
    <source>
        <dbReference type="EMBL" id="KFN42718.1"/>
    </source>
</evidence>
<dbReference type="Proteomes" id="UP000029393">
    <property type="component" value="Unassembled WGS sequence"/>
</dbReference>
<keyword evidence="2" id="KW-1185">Reference proteome</keyword>
<gene>
    <name evidence="1" type="ORF">N787_03435</name>
</gene>
<dbReference type="EMBL" id="AVCK01000044">
    <property type="protein sequence ID" value="KFN42718.1"/>
    <property type="molecule type" value="Genomic_DNA"/>
</dbReference>
<protein>
    <submittedName>
        <fullName evidence="1">Uncharacterized protein</fullName>
    </submittedName>
</protein>
<name>A0A091AR99_9GAMM</name>
<proteinExistence type="predicted"/>
<organism evidence="1 2">
    <name type="scientific">Arenimonas metalli CF5-1</name>
    <dbReference type="NCBI Taxonomy" id="1384056"/>
    <lineage>
        <taxon>Bacteria</taxon>
        <taxon>Pseudomonadati</taxon>
        <taxon>Pseudomonadota</taxon>
        <taxon>Gammaproteobacteria</taxon>
        <taxon>Lysobacterales</taxon>
        <taxon>Lysobacteraceae</taxon>
        <taxon>Arenimonas</taxon>
    </lineage>
</organism>
<evidence type="ECO:0000313" key="2">
    <source>
        <dbReference type="Proteomes" id="UP000029393"/>
    </source>
</evidence>
<dbReference type="OrthoDB" id="141092at135614"/>
<dbReference type="STRING" id="1384056.N787_03435"/>